<keyword evidence="2" id="KW-1185">Reference proteome</keyword>
<gene>
    <name evidence="1" type="ORF">PsorP6_001252</name>
</gene>
<proteinExistence type="predicted"/>
<protein>
    <submittedName>
        <fullName evidence="1">Uncharacterized protein</fullName>
    </submittedName>
</protein>
<reference evidence="1 2" key="1">
    <citation type="journal article" date="2022" name="bioRxiv">
        <title>The genome of the oomycete Peronosclerospora sorghi, a cosmopolitan pathogen of maize and sorghum, is inflated with dispersed pseudogenes.</title>
        <authorList>
            <person name="Fletcher K."/>
            <person name="Martin F."/>
            <person name="Isakeit T."/>
            <person name="Cavanaugh K."/>
            <person name="Magill C."/>
            <person name="Michelmore R."/>
        </authorList>
    </citation>
    <scope>NUCLEOTIDE SEQUENCE [LARGE SCALE GENOMIC DNA]</scope>
    <source>
        <strain evidence="1">P6</strain>
    </source>
</reference>
<dbReference type="Proteomes" id="UP001163321">
    <property type="component" value="Chromosome 1"/>
</dbReference>
<name>A0ACC0WWQ9_9STRA</name>
<accession>A0ACC0WWQ9</accession>
<dbReference type="EMBL" id="CM047580">
    <property type="protein sequence ID" value="KAI9923234.1"/>
    <property type="molecule type" value="Genomic_DNA"/>
</dbReference>
<evidence type="ECO:0000313" key="1">
    <source>
        <dbReference type="EMBL" id="KAI9923234.1"/>
    </source>
</evidence>
<organism evidence="1 2">
    <name type="scientific">Peronosclerospora sorghi</name>
    <dbReference type="NCBI Taxonomy" id="230839"/>
    <lineage>
        <taxon>Eukaryota</taxon>
        <taxon>Sar</taxon>
        <taxon>Stramenopiles</taxon>
        <taxon>Oomycota</taxon>
        <taxon>Peronosporomycetes</taxon>
        <taxon>Peronosporales</taxon>
        <taxon>Peronosporaceae</taxon>
        <taxon>Peronosclerospora</taxon>
    </lineage>
</organism>
<comment type="caution">
    <text evidence="1">The sequence shown here is derived from an EMBL/GenBank/DDBJ whole genome shotgun (WGS) entry which is preliminary data.</text>
</comment>
<evidence type="ECO:0000313" key="2">
    <source>
        <dbReference type="Proteomes" id="UP001163321"/>
    </source>
</evidence>
<sequence length="100" mass="11186">MSEYFFSAANIVSRILLVGIRWSNGSAMHNGEDQALHVRQKAPSLNGTELVHQFTVDFSDLEQTGTFFLAGQRNYGILAENLEVKRIGSVNVHENELFTT</sequence>